<evidence type="ECO:0000313" key="4">
    <source>
        <dbReference type="Proteomes" id="UP000185687"/>
    </source>
</evidence>
<evidence type="ECO:0000313" key="3">
    <source>
        <dbReference type="EMBL" id="SIS05948.1"/>
    </source>
</evidence>
<gene>
    <name evidence="2" type="ORF">BB347_18045</name>
    <name evidence="3" type="ORF">SAMN05421809_3624</name>
</gene>
<dbReference type="RefSeq" id="WP_076584047.1">
    <property type="nucleotide sequence ID" value="NZ_CP019329.1"/>
</dbReference>
<dbReference type="AlphaFoldDB" id="A0A1N7G040"/>
<dbReference type="KEGG" id="hda:BB347_18045"/>
<organism evidence="3 4">
    <name type="scientific">Natronorubrum daqingense</name>
    <dbReference type="NCBI Taxonomy" id="588898"/>
    <lineage>
        <taxon>Archaea</taxon>
        <taxon>Methanobacteriati</taxon>
        <taxon>Methanobacteriota</taxon>
        <taxon>Stenosarchaea group</taxon>
        <taxon>Halobacteria</taxon>
        <taxon>Halobacteriales</taxon>
        <taxon>Natrialbaceae</taxon>
        <taxon>Natronorubrum</taxon>
    </lineage>
</organism>
<accession>A0A1N7G040</accession>
<proteinExistence type="predicted"/>
<feature type="compositionally biased region" description="Polar residues" evidence="1">
    <location>
        <begin position="176"/>
        <end position="187"/>
    </location>
</feature>
<feature type="region of interest" description="Disordered" evidence="1">
    <location>
        <begin position="168"/>
        <end position="187"/>
    </location>
</feature>
<reference evidence="2 5" key="1">
    <citation type="submission" date="2017-01" db="EMBL/GenBank/DDBJ databases">
        <title>Complete genome sequence of Haloterrigena daqingensis type strain (JX313T).</title>
        <authorList>
            <person name="Shuang W."/>
        </authorList>
    </citation>
    <scope>NUCLEOTIDE SEQUENCE [LARGE SCALE GENOMIC DNA]</scope>
    <source>
        <strain evidence="5">JX313</strain>
        <strain evidence="2">JX313T</strain>
        <plasmid evidence="5">Plasmid unnamed2</plasmid>
        <plasmid evidence="2">unnamed2</plasmid>
    </source>
</reference>
<evidence type="ECO:0000256" key="1">
    <source>
        <dbReference type="SAM" id="MobiDB-lite"/>
    </source>
</evidence>
<reference evidence="3 4" key="2">
    <citation type="submission" date="2017-01" db="EMBL/GenBank/DDBJ databases">
        <authorList>
            <person name="Mah S.A."/>
            <person name="Swanson W.J."/>
            <person name="Moy G.W."/>
            <person name="Vacquier V.D."/>
        </authorList>
    </citation>
    <scope>NUCLEOTIDE SEQUENCE [LARGE SCALE GENOMIC DNA]</scope>
    <source>
        <strain evidence="3 4">CGMCC 1.8909</strain>
    </source>
</reference>
<dbReference type="Proteomes" id="UP000187321">
    <property type="component" value="Plasmid unnamed2"/>
</dbReference>
<geneLocation type="plasmid" evidence="2">
    <name>unnamed2</name>
</geneLocation>
<protein>
    <submittedName>
        <fullName evidence="3">Uncharacterized protein</fullName>
    </submittedName>
</protein>
<dbReference type="EMBL" id="FTNP01000008">
    <property type="protein sequence ID" value="SIS05948.1"/>
    <property type="molecule type" value="Genomic_DNA"/>
</dbReference>
<evidence type="ECO:0000313" key="5">
    <source>
        <dbReference type="Proteomes" id="UP000187321"/>
    </source>
</evidence>
<dbReference type="EMBL" id="CP019329">
    <property type="protein sequence ID" value="APX98602.1"/>
    <property type="molecule type" value="Genomic_DNA"/>
</dbReference>
<evidence type="ECO:0000313" key="2">
    <source>
        <dbReference type="EMBL" id="APX98602.1"/>
    </source>
</evidence>
<dbReference type="GeneID" id="30957886"/>
<dbReference type="OrthoDB" id="385562at2157"/>
<dbReference type="Proteomes" id="UP000185687">
    <property type="component" value="Unassembled WGS sequence"/>
</dbReference>
<sequence>MNSDKAADVRDSVNALPCVAHDVEPSRNFGDGTTATTSGGIERTHTGECVRLDDYQFRPASINEAAQIAFDGGEPRPCYEVLLEPLALPTRPAPTISVPPAVVHEIAKHGCRLRVTAGYRGRHTPGTLRVRDDFTHDRTSNTGGDQCESCGCNRFRFRDGVPECERCGEPRDETAPETTTPTIGDFA</sequence>
<name>A0A1N7G040_9EURY</name>
<keyword evidence="2" id="KW-0614">Plasmid</keyword>
<keyword evidence="4" id="KW-1185">Reference proteome</keyword>